<evidence type="ECO:0000313" key="4">
    <source>
        <dbReference type="EMBL" id="RMI14335.1"/>
    </source>
</evidence>
<dbReference type="PANTHER" id="PTHR43861">
    <property type="entry name" value="TRANS-ACONITATE 2-METHYLTRANSFERASE-RELATED"/>
    <property type="match status" value="1"/>
</dbReference>
<name>A0A3M2JU95_9CELL</name>
<dbReference type="SUPFAM" id="SSF53335">
    <property type="entry name" value="S-adenosyl-L-methionine-dependent methyltransferases"/>
    <property type="match status" value="1"/>
</dbReference>
<protein>
    <submittedName>
        <fullName evidence="4">Class I SAM-dependent methyltransferase</fullName>
    </submittedName>
</protein>
<sequence length="210" mass="22874">MFPDTVAHWWRTMPDDVRRAYSRRASEYVALLGAVADMDPLDASLITRWGTGVVGPILDAGCGPGHWTDHLREQGCEVRGIDLVPEFIARARERFPHASFDEGDLLASSFRDSSFGGVLAWYSLIHMQPGTRRSALEEIARILRPSGALLVGAFLGVQDAALDHAVSPALLCSEQGLASQLESAGFQVDAIHTRSPDGRRPHLAVLAHLL</sequence>
<dbReference type="Pfam" id="PF13649">
    <property type="entry name" value="Methyltransf_25"/>
    <property type="match status" value="1"/>
</dbReference>
<organism evidence="4 5">
    <name type="scientific">Cellulomonas triticagri</name>
    <dbReference type="NCBI Taxonomy" id="2483352"/>
    <lineage>
        <taxon>Bacteria</taxon>
        <taxon>Bacillati</taxon>
        <taxon>Actinomycetota</taxon>
        <taxon>Actinomycetes</taxon>
        <taxon>Micrococcales</taxon>
        <taxon>Cellulomonadaceae</taxon>
        <taxon>Cellulomonas</taxon>
    </lineage>
</organism>
<dbReference type="CDD" id="cd02440">
    <property type="entry name" value="AdoMet_MTases"/>
    <property type="match status" value="1"/>
</dbReference>
<dbReference type="EMBL" id="RFFI01000002">
    <property type="protein sequence ID" value="RMI14335.1"/>
    <property type="molecule type" value="Genomic_DNA"/>
</dbReference>
<dbReference type="PANTHER" id="PTHR43861:SF1">
    <property type="entry name" value="TRANS-ACONITATE 2-METHYLTRANSFERASE"/>
    <property type="match status" value="1"/>
</dbReference>
<comment type="caution">
    <text evidence="4">The sequence shown here is derived from an EMBL/GenBank/DDBJ whole genome shotgun (WGS) entry which is preliminary data.</text>
</comment>
<evidence type="ECO:0000313" key="5">
    <source>
        <dbReference type="Proteomes" id="UP000269289"/>
    </source>
</evidence>
<evidence type="ECO:0000256" key="1">
    <source>
        <dbReference type="ARBA" id="ARBA00022603"/>
    </source>
</evidence>
<dbReference type="InterPro" id="IPR041698">
    <property type="entry name" value="Methyltransf_25"/>
</dbReference>
<gene>
    <name evidence="4" type="ORF">EBM89_00835</name>
</gene>
<dbReference type="InterPro" id="IPR029063">
    <property type="entry name" value="SAM-dependent_MTases_sf"/>
</dbReference>
<feature type="domain" description="Methyltransferase" evidence="3">
    <location>
        <begin position="57"/>
        <end position="147"/>
    </location>
</feature>
<dbReference type="Gene3D" id="3.40.50.150">
    <property type="entry name" value="Vaccinia Virus protein VP39"/>
    <property type="match status" value="1"/>
</dbReference>
<dbReference type="AlphaFoldDB" id="A0A3M2JU95"/>
<proteinExistence type="predicted"/>
<reference evidence="4 5" key="1">
    <citation type="submission" date="2018-10" db="EMBL/GenBank/DDBJ databases">
        <title>Isolation, diversity and antifungal activity of actinobacteria from wheat.</title>
        <authorList>
            <person name="Han C."/>
        </authorList>
    </citation>
    <scope>NUCLEOTIDE SEQUENCE [LARGE SCALE GENOMIC DNA]</scope>
    <source>
        <strain evidence="4 5">NEAU-YY56</strain>
    </source>
</reference>
<keyword evidence="2 4" id="KW-0808">Transferase</keyword>
<keyword evidence="5" id="KW-1185">Reference proteome</keyword>
<dbReference type="GO" id="GO:0008168">
    <property type="term" value="F:methyltransferase activity"/>
    <property type="evidence" value="ECO:0007669"/>
    <property type="project" value="UniProtKB-KW"/>
</dbReference>
<evidence type="ECO:0000256" key="2">
    <source>
        <dbReference type="ARBA" id="ARBA00022679"/>
    </source>
</evidence>
<evidence type="ECO:0000259" key="3">
    <source>
        <dbReference type="Pfam" id="PF13649"/>
    </source>
</evidence>
<keyword evidence="1 4" id="KW-0489">Methyltransferase</keyword>
<dbReference type="Proteomes" id="UP000269289">
    <property type="component" value="Unassembled WGS sequence"/>
</dbReference>
<accession>A0A3M2JU95</accession>
<dbReference type="GO" id="GO:0032259">
    <property type="term" value="P:methylation"/>
    <property type="evidence" value="ECO:0007669"/>
    <property type="project" value="UniProtKB-KW"/>
</dbReference>